<sequence>MQLEQSVAKLIEEATVELGRPDWFRMPLVAFSDAHDERYEELKIIVGDWVKTPTDFLPSAQTVISYFVPFTHELAATPCLSESVSIEWGEAYLVVNDFFAATNERLCAFLQEQGFEAAAVPATHTYNPVDMKSVWSHRSAAAIANLGYFAVNRMLVTEKGSAGRYCTVFTSARIEARLEEPENGCLYLKNGSCRRCFDACPVGALHPDGFERFACQDVLFKNMDEIFAQTGLEEADVCGRCVSVCPLAYFD</sequence>
<dbReference type="EMBL" id="KC246780">
    <property type="protein sequence ID" value="AHF23945.1"/>
    <property type="molecule type" value="Genomic_DNA"/>
</dbReference>
<dbReference type="PANTHER" id="PTHR42827:SF1">
    <property type="entry name" value="IRON-SULFUR CLUSTER-BINDING PROTEIN"/>
    <property type="match status" value="1"/>
</dbReference>
<accession>W0FLT0</accession>
<name>W0FLT0_9BACT</name>
<dbReference type="SUPFAM" id="SSF54862">
    <property type="entry name" value="4Fe-4S ferredoxins"/>
    <property type="match status" value="1"/>
</dbReference>
<evidence type="ECO:0000313" key="1">
    <source>
        <dbReference type="EMBL" id="AHF23945.1"/>
    </source>
</evidence>
<dbReference type="AlphaFoldDB" id="W0FLT0"/>
<protein>
    <submittedName>
        <fullName evidence="1">4Fe-4S ferredoxin iron-sulfur binding domain-containing protein</fullName>
    </submittedName>
</protein>
<reference evidence="1" key="1">
    <citation type="journal article" date="2013" name="PLoS ONE">
        <title>Metagenomic insights into the carbohydrate-active enzymes carried by the microorganisms adhering to solid digesta in the rumen of cows.</title>
        <authorList>
            <person name="Wang L."/>
            <person name="Hatem A."/>
            <person name="Catalyurek U.V."/>
            <person name="Morrison M."/>
            <person name="Yu Z."/>
        </authorList>
    </citation>
    <scope>NUCLEOTIDE SEQUENCE</scope>
</reference>
<dbReference type="PANTHER" id="PTHR42827">
    <property type="entry name" value="IRON-SULFUR CLUSTER-BINDING PROTEIN-RELATED"/>
    <property type="match status" value="1"/>
</dbReference>
<proteinExistence type="predicted"/>
<organism evidence="1">
    <name type="scientific">uncultured bacterium Contig19</name>
    <dbReference type="NCBI Taxonomy" id="1393523"/>
    <lineage>
        <taxon>Bacteria</taxon>
        <taxon>environmental samples</taxon>
    </lineage>
</organism>